<accession>A0A809RID7</accession>
<evidence type="ECO:0000313" key="3">
    <source>
        <dbReference type="EMBL" id="BBO24265.1"/>
    </source>
</evidence>
<evidence type="ECO:0000256" key="2">
    <source>
        <dbReference type="SAM" id="Phobius"/>
    </source>
</evidence>
<dbReference type="AlphaFoldDB" id="A0A809RID7"/>
<reference evidence="3" key="1">
    <citation type="journal article" name="DNA Res.">
        <title>The physiological potential of anammox bacteria as revealed by their core genome structure.</title>
        <authorList>
            <person name="Okubo T."/>
            <person name="Toyoda A."/>
            <person name="Fukuhara K."/>
            <person name="Uchiyama I."/>
            <person name="Harigaya Y."/>
            <person name="Kuroiwa M."/>
            <person name="Suzuki T."/>
            <person name="Murakami Y."/>
            <person name="Suwa Y."/>
            <person name="Takami H."/>
        </authorList>
    </citation>
    <scope>NUCLEOTIDE SEQUENCE</scope>
    <source>
        <strain evidence="3">317325-2</strain>
    </source>
</reference>
<evidence type="ECO:0000313" key="4">
    <source>
        <dbReference type="Proteomes" id="UP000662873"/>
    </source>
</evidence>
<dbReference type="InterPro" id="IPR027981">
    <property type="entry name" value="DUF4446"/>
</dbReference>
<sequence>MSNLLPIISQYIGEILLVLSLAVLVLGVFVFRLAKSHSRSQRIWNELAEGASGRNLESLLDEHLRERLKIEQRVASAEKRLQSLEKKLEASKRHLGLVRYDAFDDVGGSQSFALAVFDDRGDGAVMTSMVGRTDCRVYCKQLKSGRADRELTPEEQRAIEAAVADRMREPHSP</sequence>
<feature type="coiled-coil region" evidence="1">
    <location>
        <begin position="60"/>
        <end position="94"/>
    </location>
</feature>
<proteinExistence type="predicted"/>
<keyword evidence="2" id="KW-0812">Transmembrane</keyword>
<evidence type="ECO:0000256" key="1">
    <source>
        <dbReference type="SAM" id="Coils"/>
    </source>
</evidence>
<keyword evidence="1" id="KW-0175">Coiled coil</keyword>
<dbReference type="Pfam" id="PF14584">
    <property type="entry name" value="DUF4446"/>
    <property type="match status" value="1"/>
</dbReference>
<keyword evidence="2" id="KW-1133">Transmembrane helix</keyword>
<dbReference type="Proteomes" id="UP000662873">
    <property type="component" value="Chromosome"/>
</dbReference>
<dbReference type="KEGG" id="npy:NPRO_18600"/>
<dbReference type="EMBL" id="AP021858">
    <property type="protein sequence ID" value="BBO24265.1"/>
    <property type="molecule type" value="Genomic_DNA"/>
</dbReference>
<name>A0A809RID7_9BACT</name>
<gene>
    <name evidence="3" type="ORF">NPRO_18600</name>
</gene>
<protein>
    <recommendedName>
        <fullName evidence="5">DUF4446 domain-containing protein</fullName>
    </recommendedName>
</protein>
<evidence type="ECO:0008006" key="5">
    <source>
        <dbReference type="Google" id="ProtNLM"/>
    </source>
</evidence>
<organism evidence="3 4">
    <name type="scientific">Candidatus Nitrosymbiomonas proteolyticus</name>
    <dbReference type="NCBI Taxonomy" id="2608984"/>
    <lineage>
        <taxon>Bacteria</taxon>
        <taxon>Bacillati</taxon>
        <taxon>Armatimonadota</taxon>
        <taxon>Armatimonadota incertae sedis</taxon>
        <taxon>Candidatus Nitrosymbiomonas</taxon>
    </lineage>
</organism>
<feature type="transmembrane region" description="Helical" evidence="2">
    <location>
        <begin position="12"/>
        <end position="34"/>
    </location>
</feature>
<keyword evidence="2" id="KW-0472">Membrane</keyword>